<protein>
    <submittedName>
        <fullName evidence="1">Uncharacterized protein</fullName>
    </submittedName>
</protein>
<dbReference type="PANTHER" id="PTHR35936:SF25">
    <property type="entry name" value="ABC TRANSPORTER SUBSTRATE-BINDING PROTEIN"/>
    <property type="match status" value="1"/>
</dbReference>
<dbReference type="EMBL" id="NOXU01000031">
    <property type="protein sequence ID" value="OYQ32388.1"/>
    <property type="molecule type" value="Genomic_DNA"/>
</dbReference>
<comment type="caution">
    <text evidence="1">The sequence shown here is derived from an EMBL/GenBank/DDBJ whole genome shotgun (WGS) entry which is preliminary data.</text>
</comment>
<keyword evidence="2" id="KW-1185">Reference proteome</keyword>
<dbReference type="Proteomes" id="UP000216998">
    <property type="component" value="Unassembled WGS sequence"/>
</dbReference>
<dbReference type="SUPFAM" id="SSF53850">
    <property type="entry name" value="Periplasmic binding protein-like II"/>
    <property type="match status" value="1"/>
</dbReference>
<dbReference type="Gene3D" id="3.40.190.10">
    <property type="entry name" value="Periplasmic binding protein-like II"/>
    <property type="match status" value="2"/>
</dbReference>
<dbReference type="RefSeq" id="WP_094457424.1">
    <property type="nucleotide sequence ID" value="NZ_NOXU01000031.1"/>
</dbReference>
<dbReference type="OrthoDB" id="5296159at2"/>
<accession>A0A255YT45</accession>
<evidence type="ECO:0000313" key="2">
    <source>
        <dbReference type="Proteomes" id="UP000216998"/>
    </source>
</evidence>
<gene>
    <name evidence="1" type="ORF">CHU95_16425</name>
</gene>
<sequence>MLHWPLPSLLLATLWGLAAVLLMPVAAVTVARADTAPDGAGHTVRLSSLDWPPFSGESLPNRGLSTAIVERTLKRAGLALAVEFMPWQRAVNTGLRTPGYAGYFPEYQTAASEAKCLLSTPIGSSPLGFAERVGAPVSWRSLSDLAGRRIGTVRGYVNTDAFDRAAADGILTVEPAVDDATNLRKLAAGRLDMAVIDGNVLSHLLATDPDLRSLRTGLRFNDRLLEDKSLHVCFRPDVVGRVLRQRSDEALLAEQPDSSLLAARSAFKQ</sequence>
<organism evidence="1 2">
    <name type="scientific">Niveispirillum lacus</name>
    <dbReference type="NCBI Taxonomy" id="1981099"/>
    <lineage>
        <taxon>Bacteria</taxon>
        <taxon>Pseudomonadati</taxon>
        <taxon>Pseudomonadota</taxon>
        <taxon>Alphaproteobacteria</taxon>
        <taxon>Rhodospirillales</taxon>
        <taxon>Azospirillaceae</taxon>
        <taxon>Niveispirillum</taxon>
    </lineage>
</organism>
<dbReference type="AlphaFoldDB" id="A0A255YT45"/>
<dbReference type="PANTHER" id="PTHR35936">
    <property type="entry name" value="MEMBRANE-BOUND LYTIC MUREIN TRANSGLYCOSYLASE F"/>
    <property type="match status" value="1"/>
</dbReference>
<reference evidence="1 2" key="1">
    <citation type="submission" date="2017-07" db="EMBL/GenBank/DDBJ databases">
        <title>Niveispirillum cyanobacteriorum sp. nov., isolated from cyanobacterial aggregates in a eutrophic lake.</title>
        <authorList>
            <person name="Cai H."/>
        </authorList>
    </citation>
    <scope>NUCLEOTIDE SEQUENCE [LARGE SCALE GENOMIC DNA]</scope>
    <source>
        <strain evidence="2">TH1-14</strain>
    </source>
</reference>
<name>A0A255YT45_9PROT</name>
<proteinExistence type="predicted"/>
<evidence type="ECO:0000313" key="1">
    <source>
        <dbReference type="EMBL" id="OYQ32388.1"/>
    </source>
</evidence>